<keyword evidence="4" id="KW-0658">Purine biosynthesis</keyword>
<dbReference type="Pfam" id="PF00551">
    <property type="entry name" value="Formyl_trans_N"/>
    <property type="match status" value="1"/>
</dbReference>
<comment type="pathway">
    <text evidence="1">Purine metabolism; IMP biosynthesis via de novo pathway; N(2)-formyl-N(1)-(5-phospho-D-ribosyl)glycinamide from N(1)-(5-phospho-D-ribosyl)glycinamide (10-formyl THF route): step 1/1.</text>
</comment>
<evidence type="ECO:0000313" key="6">
    <source>
        <dbReference type="EMBL" id="ODN30588.1"/>
    </source>
</evidence>
<keyword evidence="7" id="KW-1185">Reference proteome</keyword>
<dbReference type="OrthoDB" id="467573at2"/>
<dbReference type="EC" id="2.1.2.2" evidence="2"/>
<proteinExistence type="predicted"/>
<dbReference type="GO" id="GO:0005829">
    <property type="term" value="C:cytosol"/>
    <property type="evidence" value="ECO:0007669"/>
    <property type="project" value="TreeGrafter"/>
</dbReference>
<keyword evidence="3" id="KW-0808">Transferase</keyword>
<accession>A0A1E3G4L7</accession>
<dbReference type="SUPFAM" id="SSF53328">
    <property type="entry name" value="Formyltransferase"/>
    <property type="match status" value="1"/>
</dbReference>
<dbReference type="RefSeq" id="WP_069293056.1">
    <property type="nucleotide sequence ID" value="NZ_CP140110.1"/>
</dbReference>
<dbReference type="PANTHER" id="PTHR43369">
    <property type="entry name" value="PHOSPHORIBOSYLGLYCINAMIDE FORMYLTRANSFERASE"/>
    <property type="match status" value="1"/>
</dbReference>
<sequence>MLIGLITYHYPHLKSEQVLLKLLRKGYNMKIYALPYVPRKTRSALLNHRPDQSKAIPAYEIAERYKIPYSFVMNDREIQNDCDIYLILGAGILSEECVKGKRILNCHPGIIPAVRGLDAFKWAIYDMKPLGVTLHFIDENVDAGEIVAIIPTDVYQSDTLETLARRHYENEIDVLANFEYYLSNPSNPFKDIPEGEPKRRMPISIEEQLLKKFEDYKQKFANPLHV</sequence>
<dbReference type="EMBL" id="LWAF01000005">
    <property type="protein sequence ID" value="ODN30588.1"/>
    <property type="molecule type" value="Genomic_DNA"/>
</dbReference>
<evidence type="ECO:0000256" key="1">
    <source>
        <dbReference type="ARBA" id="ARBA00005054"/>
    </source>
</evidence>
<dbReference type="STRING" id="1008305.A4H02_04950"/>
<organism evidence="6 7">
    <name type="scientific">Fervidobacterium thailandense</name>
    <dbReference type="NCBI Taxonomy" id="1008305"/>
    <lineage>
        <taxon>Bacteria</taxon>
        <taxon>Thermotogati</taxon>
        <taxon>Thermotogota</taxon>
        <taxon>Thermotogae</taxon>
        <taxon>Thermotogales</taxon>
        <taxon>Fervidobacteriaceae</taxon>
        <taxon>Fervidobacterium</taxon>
    </lineage>
</organism>
<dbReference type="Gene3D" id="3.40.50.170">
    <property type="entry name" value="Formyl transferase, N-terminal domain"/>
    <property type="match status" value="1"/>
</dbReference>
<dbReference type="AlphaFoldDB" id="A0A1E3G4L7"/>
<evidence type="ECO:0000256" key="2">
    <source>
        <dbReference type="ARBA" id="ARBA00012254"/>
    </source>
</evidence>
<evidence type="ECO:0000256" key="4">
    <source>
        <dbReference type="ARBA" id="ARBA00022755"/>
    </source>
</evidence>
<dbReference type="GO" id="GO:0006189">
    <property type="term" value="P:'de novo' IMP biosynthetic process"/>
    <property type="evidence" value="ECO:0007669"/>
    <property type="project" value="TreeGrafter"/>
</dbReference>
<evidence type="ECO:0000259" key="5">
    <source>
        <dbReference type="Pfam" id="PF00551"/>
    </source>
</evidence>
<evidence type="ECO:0000256" key="3">
    <source>
        <dbReference type="ARBA" id="ARBA00022679"/>
    </source>
</evidence>
<comment type="caution">
    <text evidence="6">The sequence shown here is derived from an EMBL/GenBank/DDBJ whole genome shotgun (WGS) entry which is preliminary data.</text>
</comment>
<dbReference type="Proteomes" id="UP000094570">
    <property type="component" value="Unassembled WGS sequence"/>
</dbReference>
<protein>
    <recommendedName>
        <fullName evidence="2">phosphoribosylglycinamide formyltransferase 1</fullName>
        <ecNumber evidence="2">2.1.2.2</ecNumber>
    </recommendedName>
</protein>
<dbReference type="InterPro" id="IPR036477">
    <property type="entry name" value="Formyl_transf_N_sf"/>
</dbReference>
<name>A0A1E3G4L7_9BACT</name>
<evidence type="ECO:0000313" key="7">
    <source>
        <dbReference type="Proteomes" id="UP000094570"/>
    </source>
</evidence>
<dbReference type="PANTHER" id="PTHR43369:SF2">
    <property type="entry name" value="PHOSPHORIBOSYLGLYCINAMIDE FORMYLTRANSFERASE"/>
    <property type="match status" value="1"/>
</dbReference>
<feature type="domain" description="Formyl transferase N-terminal" evidence="5">
    <location>
        <begin position="94"/>
        <end position="175"/>
    </location>
</feature>
<gene>
    <name evidence="6" type="ORF">A4H02_04950</name>
</gene>
<dbReference type="InterPro" id="IPR002376">
    <property type="entry name" value="Formyl_transf_N"/>
</dbReference>
<dbReference type="GO" id="GO:0004644">
    <property type="term" value="F:phosphoribosylglycinamide formyltransferase activity"/>
    <property type="evidence" value="ECO:0007669"/>
    <property type="project" value="UniProtKB-EC"/>
</dbReference>
<reference evidence="7" key="1">
    <citation type="submission" date="2016-04" db="EMBL/GenBank/DDBJ databases">
        <title>The genome sequence project of a novel Fervidobacterium isolate from a hot spring in Thailand.</title>
        <authorList>
            <person name="Gonzalez J.M."/>
            <person name="Cuecas A."/>
            <person name="Kanoksilapatham W."/>
        </authorList>
    </citation>
    <scope>NUCLEOTIDE SEQUENCE [LARGE SCALE GENOMIC DNA]</scope>
    <source>
        <strain evidence="7">FC2004</strain>
    </source>
</reference>